<keyword evidence="1" id="KW-1133">Transmembrane helix</keyword>
<evidence type="ECO:0000313" key="3">
    <source>
        <dbReference type="Proteomes" id="UP001626550"/>
    </source>
</evidence>
<sequence>MKIAEQSSNHAKYEFFPKVKFEPSVAPFYFGILLLSCVLMGFAIMLIYLILRTRPTKSKNVDTKKGFNAEVFNSDEEEYHYSFERDILQSPNDPRLSSIEESNEDDTLNMSVAQLMHLQETRKNLIQETVIP</sequence>
<feature type="transmembrane region" description="Helical" evidence="1">
    <location>
        <begin position="28"/>
        <end position="51"/>
    </location>
</feature>
<proteinExistence type="predicted"/>
<reference evidence="2 3" key="1">
    <citation type="submission" date="2024-11" db="EMBL/GenBank/DDBJ databases">
        <title>Adaptive evolution of stress response genes in parasites aligns with host niche diversity.</title>
        <authorList>
            <person name="Hahn C."/>
            <person name="Resl P."/>
        </authorList>
    </citation>
    <scope>NUCLEOTIDE SEQUENCE [LARGE SCALE GENOMIC DNA]</scope>
    <source>
        <strain evidence="2">EGGRZ-B1_66</strain>
        <tissue evidence="2">Body</tissue>
    </source>
</reference>
<dbReference type="AlphaFoldDB" id="A0ABD2PIU1"/>
<name>A0ABD2PIU1_9PLAT</name>
<gene>
    <name evidence="2" type="ORF">Ciccas_014155</name>
</gene>
<organism evidence="2 3">
    <name type="scientific">Cichlidogyrus casuarinus</name>
    <dbReference type="NCBI Taxonomy" id="1844966"/>
    <lineage>
        <taxon>Eukaryota</taxon>
        <taxon>Metazoa</taxon>
        <taxon>Spiralia</taxon>
        <taxon>Lophotrochozoa</taxon>
        <taxon>Platyhelminthes</taxon>
        <taxon>Monogenea</taxon>
        <taxon>Monopisthocotylea</taxon>
        <taxon>Dactylogyridea</taxon>
        <taxon>Ancyrocephalidae</taxon>
        <taxon>Cichlidogyrus</taxon>
    </lineage>
</organism>
<accession>A0ABD2PIU1</accession>
<protein>
    <submittedName>
        <fullName evidence="2">Uncharacterized protein</fullName>
    </submittedName>
</protein>
<keyword evidence="1" id="KW-0472">Membrane</keyword>
<dbReference type="Proteomes" id="UP001626550">
    <property type="component" value="Unassembled WGS sequence"/>
</dbReference>
<evidence type="ECO:0000256" key="1">
    <source>
        <dbReference type="SAM" id="Phobius"/>
    </source>
</evidence>
<keyword evidence="3" id="KW-1185">Reference proteome</keyword>
<evidence type="ECO:0000313" key="2">
    <source>
        <dbReference type="EMBL" id="KAL3307335.1"/>
    </source>
</evidence>
<dbReference type="EMBL" id="JBJKFK010007613">
    <property type="protein sequence ID" value="KAL3307335.1"/>
    <property type="molecule type" value="Genomic_DNA"/>
</dbReference>
<comment type="caution">
    <text evidence="2">The sequence shown here is derived from an EMBL/GenBank/DDBJ whole genome shotgun (WGS) entry which is preliminary data.</text>
</comment>
<keyword evidence="1" id="KW-0812">Transmembrane</keyword>